<feature type="compositionally biased region" description="Basic and acidic residues" evidence="1">
    <location>
        <begin position="1173"/>
        <end position="1192"/>
    </location>
</feature>
<evidence type="ECO:0008006" key="6">
    <source>
        <dbReference type="Google" id="ProtNLM"/>
    </source>
</evidence>
<dbReference type="Pfam" id="PF11882">
    <property type="entry name" value="DUF3402"/>
    <property type="match status" value="1"/>
</dbReference>
<evidence type="ECO:0000256" key="1">
    <source>
        <dbReference type="SAM" id="MobiDB-lite"/>
    </source>
</evidence>
<feature type="compositionally biased region" description="Acidic residues" evidence="1">
    <location>
        <begin position="1364"/>
        <end position="1374"/>
    </location>
</feature>
<dbReference type="GO" id="GO:0007010">
    <property type="term" value="P:cytoskeleton organization"/>
    <property type="evidence" value="ECO:0007669"/>
    <property type="project" value="TreeGrafter"/>
</dbReference>
<keyword evidence="5" id="KW-1185">Reference proteome</keyword>
<dbReference type="FunCoup" id="A0A316YXA9">
    <property type="interactions" value="366"/>
</dbReference>
<feature type="region of interest" description="Disordered" evidence="1">
    <location>
        <begin position="1149"/>
        <end position="1206"/>
    </location>
</feature>
<dbReference type="SMART" id="SM01293">
    <property type="entry name" value="DUF3402"/>
    <property type="match status" value="1"/>
</dbReference>
<feature type="compositionally biased region" description="Polar residues" evidence="1">
    <location>
        <begin position="54"/>
        <end position="63"/>
    </location>
</feature>
<dbReference type="RefSeq" id="XP_025381285.1">
    <property type="nucleotide sequence ID" value="XM_025518613.1"/>
</dbReference>
<accession>A0A316YXA9</accession>
<feature type="region of interest" description="Disordered" evidence="1">
    <location>
        <begin position="601"/>
        <end position="642"/>
    </location>
</feature>
<feature type="compositionally biased region" description="Acidic residues" evidence="1">
    <location>
        <begin position="1381"/>
        <end position="1393"/>
    </location>
</feature>
<evidence type="ECO:0000259" key="2">
    <source>
        <dbReference type="SMART" id="SM01292"/>
    </source>
</evidence>
<feature type="compositionally biased region" description="Polar residues" evidence="1">
    <location>
        <begin position="32"/>
        <end position="43"/>
    </location>
</feature>
<evidence type="ECO:0000313" key="4">
    <source>
        <dbReference type="EMBL" id="PWN94087.1"/>
    </source>
</evidence>
<dbReference type="InParanoid" id="A0A316YXA9"/>
<feature type="compositionally biased region" description="Pro residues" evidence="1">
    <location>
        <begin position="485"/>
        <end position="496"/>
    </location>
</feature>
<feature type="region of interest" description="Disordered" evidence="1">
    <location>
        <begin position="1007"/>
        <end position="1101"/>
    </location>
</feature>
<feature type="compositionally biased region" description="Low complexity" evidence="1">
    <location>
        <begin position="1063"/>
        <end position="1073"/>
    </location>
</feature>
<feature type="compositionally biased region" description="Polar residues" evidence="1">
    <location>
        <begin position="130"/>
        <end position="142"/>
    </location>
</feature>
<feature type="domain" description="Far11/STRP N-terminal" evidence="2">
    <location>
        <begin position="85"/>
        <end position="452"/>
    </location>
</feature>
<dbReference type="PANTHER" id="PTHR13239">
    <property type="entry name" value="PROTEIN REQUIRED FOR HYPHAL ANASTOMOSIS HAM-2"/>
    <property type="match status" value="1"/>
</dbReference>
<evidence type="ECO:0000259" key="3">
    <source>
        <dbReference type="SMART" id="SM01293"/>
    </source>
</evidence>
<name>A0A316YXA9_9BASI</name>
<organism evidence="4 5">
    <name type="scientific">Acaromyces ingoldii</name>
    <dbReference type="NCBI Taxonomy" id="215250"/>
    <lineage>
        <taxon>Eukaryota</taxon>
        <taxon>Fungi</taxon>
        <taxon>Dikarya</taxon>
        <taxon>Basidiomycota</taxon>
        <taxon>Ustilaginomycotina</taxon>
        <taxon>Exobasidiomycetes</taxon>
        <taxon>Exobasidiales</taxon>
        <taxon>Cryptobasidiaceae</taxon>
        <taxon>Acaromyces</taxon>
    </lineage>
</organism>
<dbReference type="PANTHER" id="PTHR13239:SF4">
    <property type="entry name" value="AT25231P"/>
    <property type="match status" value="1"/>
</dbReference>
<dbReference type="GO" id="GO:0005829">
    <property type="term" value="C:cytosol"/>
    <property type="evidence" value="ECO:0007669"/>
    <property type="project" value="TreeGrafter"/>
</dbReference>
<dbReference type="InterPro" id="IPR012486">
    <property type="entry name" value="Far11/STRP_N"/>
</dbReference>
<feature type="domain" description="Far11/STRP C-terminal" evidence="3">
    <location>
        <begin position="526"/>
        <end position="1376"/>
    </location>
</feature>
<dbReference type="STRING" id="215250.A0A316YXA9"/>
<dbReference type="EMBL" id="KZ819634">
    <property type="protein sequence ID" value="PWN94087.1"/>
    <property type="molecule type" value="Genomic_DNA"/>
</dbReference>
<dbReference type="SMART" id="SM01292">
    <property type="entry name" value="N1221"/>
    <property type="match status" value="1"/>
</dbReference>
<proteinExistence type="predicted"/>
<feature type="compositionally biased region" description="Low complexity" evidence="1">
    <location>
        <begin position="1288"/>
        <end position="1302"/>
    </location>
</feature>
<feature type="region of interest" description="Disordered" evidence="1">
    <location>
        <begin position="450"/>
        <end position="503"/>
    </location>
</feature>
<feature type="compositionally biased region" description="Polar residues" evidence="1">
    <location>
        <begin position="1149"/>
        <end position="1167"/>
    </location>
</feature>
<feature type="compositionally biased region" description="Polar residues" evidence="1">
    <location>
        <begin position="11"/>
        <end position="23"/>
    </location>
</feature>
<dbReference type="Pfam" id="PF07923">
    <property type="entry name" value="N1221"/>
    <property type="match status" value="1"/>
</dbReference>
<feature type="region of interest" description="Disordered" evidence="1">
    <location>
        <begin position="174"/>
        <end position="195"/>
    </location>
</feature>
<reference evidence="4 5" key="1">
    <citation type="journal article" date="2018" name="Mol. Biol. Evol.">
        <title>Broad Genomic Sampling Reveals a Smut Pathogenic Ancestry of the Fungal Clade Ustilaginomycotina.</title>
        <authorList>
            <person name="Kijpornyongpan T."/>
            <person name="Mondo S.J."/>
            <person name="Barry K."/>
            <person name="Sandor L."/>
            <person name="Lee J."/>
            <person name="Lipzen A."/>
            <person name="Pangilinan J."/>
            <person name="LaButti K."/>
            <person name="Hainaut M."/>
            <person name="Henrissat B."/>
            <person name="Grigoriev I.V."/>
            <person name="Spatafora J.W."/>
            <person name="Aime M.C."/>
        </authorList>
    </citation>
    <scope>NUCLEOTIDE SEQUENCE [LARGE SCALE GENOMIC DNA]</scope>
    <source>
        <strain evidence="4 5">MCA 4198</strain>
    </source>
</reference>
<gene>
    <name evidence="4" type="ORF">FA10DRAFT_224569</name>
</gene>
<feature type="compositionally biased region" description="Polar residues" evidence="1">
    <location>
        <begin position="609"/>
        <end position="639"/>
    </location>
</feature>
<dbReference type="InterPro" id="IPR021819">
    <property type="entry name" value="Far11/STRP_C"/>
</dbReference>
<protein>
    <recommendedName>
        <fullName evidence="6">N1221-domain-containing protein</fullName>
    </recommendedName>
</protein>
<dbReference type="Proteomes" id="UP000245768">
    <property type="component" value="Unassembled WGS sequence"/>
</dbReference>
<evidence type="ECO:0000313" key="5">
    <source>
        <dbReference type="Proteomes" id="UP000245768"/>
    </source>
</evidence>
<feature type="region of interest" description="Disordered" evidence="1">
    <location>
        <begin position="130"/>
        <end position="157"/>
    </location>
</feature>
<feature type="region of interest" description="Disordered" evidence="1">
    <location>
        <begin position="1231"/>
        <end position="1414"/>
    </location>
</feature>
<feature type="compositionally biased region" description="Basic and acidic residues" evidence="1">
    <location>
        <begin position="1236"/>
        <end position="1262"/>
    </location>
</feature>
<dbReference type="OrthoDB" id="18234at2759"/>
<sequence length="1414" mass="153034">MVSGPAAPNGGQYQAATAENSSAIEADPTEGEPQQTTGQLSIGQQQEQHEQQQGINGPTQNHQGPLDSITLGQLRNLVGYQRPKARQYAFPADADCDEMAREIDEFFSYVEAPQVAENRAAWEEWCSLTSNQTGDKGTSASKATADKGAGAQGKDDEGGALGLGLGLGLDLDTGKGAKESASEAKSSGGDDEQGELMVNAEWTSLPTSARRRRIQALLALLEVREPEARQRASRALLYLLQGSFADTSGPEHQLQWMLENARMVRAAGGLGDIYAAFRIANWKHEWLSSLPDHIPSSEATAEGPAPPLMTPEAKLDYLDEINLELALHFAQLYILVEAHRGETEWGEELMALDPPLPIYLFAQVASLREKNSNKGYPVKKLLLLLWKSMLACLGGLKDASRGKELARELEGLPREAKDLKPVVTKATPVELQTFQEETLVKYPTFVPPKKTTGELPTESIASAITPIPPRKPLGQGEGGAATPFPGTPAPSPPPSPKTNKQRYQTNQRQPFVFPYSRSVQGARMVPYSIEEAARLYRENMHVGLELWQIWRLREQCIHEESGVASAADGRRVGLGSYEPLEGSPKFFPSRNGDFSASAAATIAAEGSSQGSRSPSTTEGPGSHTTSGGKTARQGGQSFRSRGEPTLDRLYALEAELSAELLRVENDHMLAVLDNDRYMQTIESLQQKRADTKRLQYVDILYRSVLPYLQSSIIVLLKLLLATVTQQNSTNSAHFQALAEGVAFDEAPPPTLEDIDIVRHREITSKAVSAILLLTLKWFKASHAMKFHYVSQLLVDSNCLLLILKMFGLQEVASTVKSKNEAPAFNFFRYCELNCGKEPRQPRPEDAQLAPQPYAGTNSPTGGGFATLNSMAGAEDVELLHDYSFRNFFSALNFTRILQKLTKRKVHRILLLVQYKSSAILKRTLKVAHPALQIYVLKVIKSQVPYCGRKWRQGNMKVITAIYLNCRPDLRDEWLAGSDVDADVEDSLPHEQALRALVKYYNTTRVGATGPSHGQAHGHGHKRSLSTNLVPGGGPGAGETGSPDGGVESALAAGRNASLSNNDQPQQQQQVQLQHGGAAGGLSNVPSGLLSPGRTSFFESDILPPLRRGTERTAGTMRYIPDDLLEGYLDEYEDVLGEVFGEEYRLTENQWQSQQGDLSSSSAASTGQEIGGPEGHKDREEKREGGQGDDGKGADAGPSVPLSGSHEAAWARLGEILGDADSISDSESIASIGDLTGKNHEGGTDSAVDGRRVDDNREKRDGDGDGDGEGNEATWESLSPQAMKFLMTSSSSSGGNSSSRPGSPKVHKRTSMELSPSRPGFLAGHHRRSSSSGSSNGSASGRKSRQNSESGGALRPVLSFGPELLNDDVVDEQESEDRLGEGDGEEGDGDDEEDHGPPPQPKAGGIDEVEHIWNL</sequence>
<dbReference type="GeneID" id="37040529"/>
<feature type="compositionally biased region" description="Low complexity" evidence="1">
    <location>
        <begin position="1329"/>
        <end position="1340"/>
    </location>
</feature>
<dbReference type="InterPro" id="IPR040185">
    <property type="entry name" value="Far11/STRP"/>
</dbReference>
<feature type="region of interest" description="Disordered" evidence="1">
    <location>
        <begin position="1"/>
        <end position="70"/>
    </location>
</feature>